<evidence type="ECO:0000313" key="14">
    <source>
        <dbReference type="EMBL" id="MET1256609.1"/>
    </source>
</evidence>
<dbReference type="CDD" id="cd24155">
    <property type="entry name" value="NUDIX_ADPRase"/>
    <property type="match status" value="1"/>
</dbReference>
<feature type="domain" description="Nudix hydrolase" evidence="13">
    <location>
        <begin position="48"/>
        <end position="186"/>
    </location>
</feature>
<organism evidence="14 15">
    <name type="scientific">Aliikangiella maris</name>
    <dbReference type="NCBI Taxonomy" id="3162458"/>
    <lineage>
        <taxon>Bacteria</taxon>
        <taxon>Pseudomonadati</taxon>
        <taxon>Pseudomonadota</taxon>
        <taxon>Gammaproteobacteria</taxon>
        <taxon>Oceanospirillales</taxon>
        <taxon>Pleioneaceae</taxon>
        <taxon>Aliikangiella</taxon>
    </lineage>
</organism>
<comment type="function">
    <text evidence="8">Acts on ADP-mannose and ADP-glucose as well as ADP-ribose. Prevents glycogen biosynthesis. The reaction catalyzed by this enzyme is a limiting step of the gluconeogenic process.</text>
</comment>
<comment type="similarity">
    <text evidence="2">Belongs to the Nudix hydrolase family. NudF subfamily.</text>
</comment>
<evidence type="ECO:0000256" key="7">
    <source>
        <dbReference type="ARBA" id="ARBA00022842"/>
    </source>
</evidence>
<dbReference type="InterPro" id="IPR000086">
    <property type="entry name" value="NUDIX_hydrolase_dom"/>
</dbReference>
<dbReference type="PROSITE" id="PS51462">
    <property type="entry name" value="NUDIX"/>
    <property type="match status" value="1"/>
</dbReference>
<evidence type="ECO:0000256" key="11">
    <source>
        <dbReference type="ARBA" id="ARBA00033056"/>
    </source>
</evidence>
<protein>
    <recommendedName>
        <fullName evidence="4">ADP-ribose pyrophosphatase</fullName>
        <ecNumber evidence="3">3.6.1.13</ecNumber>
    </recommendedName>
    <alternativeName>
        <fullName evidence="9">ADP-ribose diphosphatase</fullName>
    </alternativeName>
    <alternativeName>
        <fullName evidence="11">ADP-ribose phosphohydrolase</fullName>
    </alternativeName>
    <alternativeName>
        <fullName evidence="10">Adenosine diphosphoribose pyrophosphatase</fullName>
    </alternativeName>
</protein>
<dbReference type="NCBIfam" id="TIGR00052">
    <property type="entry name" value="nudix-type nucleoside diphosphatase, YffH/AdpP family"/>
    <property type="match status" value="1"/>
</dbReference>
<accession>A0ABV2BXI1</accession>
<reference evidence="14 15" key="1">
    <citation type="submission" date="2024-06" db="EMBL/GenBank/DDBJ databases">
        <authorList>
            <person name="Li F."/>
        </authorList>
    </citation>
    <scope>NUCLEOTIDE SEQUENCE [LARGE SCALE GENOMIC DNA]</scope>
    <source>
        <strain evidence="14 15">GXAS 311</strain>
    </source>
</reference>
<keyword evidence="5" id="KW-0479">Metal-binding</keyword>
<evidence type="ECO:0000259" key="13">
    <source>
        <dbReference type="PROSITE" id="PS51462"/>
    </source>
</evidence>
<comment type="catalytic activity">
    <reaction evidence="12">
        <text>ADP-D-ribose + H2O = D-ribose 5-phosphate + AMP + 2 H(+)</text>
        <dbReference type="Rhea" id="RHEA:10412"/>
        <dbReference type="ChEBI" id="CHEBI:15377"/>
        <dbReference type="ChEBI" id="CHEBI:15378"/>
        <dbReference type="ChEBI" id="CHEBI:57967"/>
        <dbReference type="ChEBI" id="CHEBI:78346"/>
        <dbReference type="ChEBI" id="CHEBI:456215"/>
        <dbReference type="EC" id="3.6.1.13"/>
    </reaction>
</comment>
<evidence type="ECO:0000256" key="5">
    <source>
        <dbReference type="ARBA" id="ARBA00022723"/>
    </source>
</evidence>
<evidence type="ECO:0000256" key="10">
    <source>
        <dbReference type="ARBA" id="ARBA00030308"/>
    </source>
</evidence>
<evidence type="ECO:0000256" key="6">
    <source>
        <dbReference type="ARBA" id="ARBA00022801"/>
    </source>
</evidence>
<evidence type="ECO:0000256" key="2">
    <source>
        <dbReference type="ARBA" id="ARBA00007482"/>
    </source>
</evidence>
<dbReference type="EMBL" id="JBEVCJ010000024">
    <property type="protein sequence ID" value="MET1256609.1"/>
    <property type="molecule type" value="Genomic_DNA"/>
</dbReference>
<evidence type="ECO:0000256" key="4">
    <source>
        <dbReference type="ARBA" id="ARBA00013297"/>
    </source>
</evidence>
<evidence type="ECO:0000313" key="15">
    <source>
        <dbReference type="Proteomes" id="UP001548189"/>
    </source>
</evidence>
<evidence type="ECO:0000256" key="8">
    <source>
        <dbReference type="ARBA" id="ARBA00025164"/>
    </source>
</evidence>
<name>A0ABV2BXI1_9GAMM</name>
<gene>
    <name evidence="14" type="ORF">ABVT43_15825</name>
</gene>
<dbReference type="InterPro" id="IPR004385">
    <property type="entry name" value="NDP_pyrophosphatase"/>
</dbReference>
<evidence type="ECO:0000256" key="3">
    <source>
        <dbReference type="ARBA" id="ARBA00012453"/>
    </source>
</evidence>
<dbReference type="Gene3D" id="3.90.79.10">
    <property type="entry name" value="Nucleoside Triphosphate Pyrophosphohydrolase"/>
    <property type="match status" value="1"/>
</dbReference>
<keyword evidence="15" id="KW-1185">Reference proteome</keyword>
<evidence type="ECO:0000256" key="1">
    <source>
        <dbReference type="ARBA" id="ARBA00001946"/>
    </source>
</evidence>
<dbReference type="Proteomes" id="UP001548189">
    <property type="component" value="Unassembled WGS sequence"/>
</dbReference>
<dbReference type="Pfam" id="PF00293">
    <property type="entry name" value="NUDIX"/>
    <property type="match status" value="1"/>
</dbReference>
<comment type="caution">
    <text evidence="14">The sequence shown here is derived from an EMBL/GenBank/DDBJ whole genome shotgun (WGS) entry which is preliminary data.</text>
</comment>
<keyword evidence="6" id="KW-0378">Hydrolase</keyword>
<dbReference type="PANTHER" id="PTHR11839:SF5">
    <property type="entry name" value="ADP-RIBOSE PYROPHOSPHATASE"/>
    <property type="match status" value="1"/>
</dbReference>
<dbReference type="InterPro" id="IPR020084">
    <property type="entry name" value="NUDIX_hydrolase_CS"/>
</dbReference>
<keyword evidence="7" id="KW-0460">Magnesium</keyword>
<dbReference type="InterPro" id="IPR015797">
    <property type="entry name" value="NUDIX_hydrolase-like_dom_sf"/>
</dbReference>
<sequence length="210" mass="24231">MKNTEQLKYEILKTENGFNGYFKINRYTIRQQLFAGGWSEPFQRELFERGHAAAVLLLDPLKERLALVEQFRPGAMETEAYPWITEPVAGIIETGETPGNVVRRESIEEAGCEIKRLRQIYKYLVSPGGCTETVCLYLGEIDSTTLPELGGLDDENEDIRIVNISIDEAFQRLDRGEFNNAMMLIAIQWLKLNWSNRENIWENSEIEHKN</sequence>
<evidence type="ECO:0000256" key="12">
    <source>
        <dbReference type="ARBA" id="ARBA00049546"/>
    </source>
</evidence>
<proteinExistence type="inferred from homology"/>
<dbReference type="PANTHER" id="PTHR11839">
    <property type="entry name" value="UDP/ADP-SUGAR PYROPHOSPHATASE"/>
    <property type="match status" value="1"/>
</dbReference>
<comment type="cofactor">
    <cofactor evidence="1">
        <name>Mg(2+)</name>
        <dbReference type="ChEBI" id="CHEBI:18420"/>
    </cofactor>
</comment>
<dbReference type="RefSeq" id="WP_353897193.1">
    <property type="nucleotide sequence ID" value="NZ_JBEVCJ010000024.1"/>
</dbReference>
<dbReference type="EC" id="3.6.1.13" evidence="3"/>
<dbReference type="SUPFAM" id="SSF55811">
    <property type="entry name" value="Nudix"/>
    <property type="match status" value="1"/>
</dbReference>
<evidence type="ECO:0000256" key="9">
    <source>
        <dbReference type="ARBA" id="ARBA00030162"/>
    </source>
</evidence>
<dbReference type="PROSITE" id="PS00893">
    <property type="entry name" value="NUDIX_BOX"/>
    <property type="match status" value="1"/>
</dbReference>